<organism evidence="2 3">
    <name type="scientific">Adonisia turfae CCMR0081</name>
    <dbReference type="NCBI Taxonomy" id="2292702"/>
    <lineage>
        <taxon>Bacteria</taxon>
        <taxon>Bacillati</taxon>
        <taxon>Cyanobacteriota</taxon>
        <taxon>Adonisia</taxon>
        <taxon>Adonisia turfae</taxon>
    </lineage>
</organism>
<protein>
    <submittedName>
        <fullName evidence="2">Acyl carrier protein</fullName>
    </submittedName>
</protein>
<dbReference type="Pfam" id="PF00550">
    <property type="entry name" value="PP-binding"/>
    <property type="match status" value="1"/>
</dbReference>
<feature type="domain" description="Carrier" evidence="1">
    <location>
        <begin position="78"/>
        <end position="158"/>
    </location>
</feature>
<keyword evidence="3" id="KW-1185">Reference proteome</keyword>
<evidence type="ECO:0000259" key="1">
    <source>
        <dbReference type="PROSITE" id="PS50075"/>
    </source>
</evidence>
<proteinExistence type="predicted"/>
<dbReference type="AlphaFoldDB" id="A0A6M0RYH9"/>
<dbReference type="Proteomes" id="UP000481033">
    <property type="component" value="Unassembled WGS sequence"/>
</dbReference>
<sequence length="159" mass="18116">MVNCLIMWGNDCRGMRCRGGLRSRPHSLERALAKLIDGRCNNRRRGELLVISYWFLVLSYRNKVISLGGQTLTQNSRLTVMDNQEILKQYISQTLLNGRMQVEADDDLLGEEIIDSMGVMQLVAFVEDKFGCDVPQSDIIITNFRTIKAIDAYLAKRSL</sequence>
<dbReference type="SUPFAM" id="SSF47336">
    <property type="entry name" value="ACP-like"/>
    <property type="match status" value="1"/>
</dbReference>
<comment type="caution">
    <text evidence="2">The sequence shown here is derived from an EMBL/GenBank/DDBJ whole genome shotgun (WGS) entry which is preliminary data.</text>
</comment>
<dbReference type="PROSITE" id="PS50075">
    <property type="entry name" value="CARRIER"/>
    <property type="match status" value="1"/>
</dbReference>
<dbReference type="Gene3D" id="1.10.1200.10">
    <property type="entry name" value="ACP-like"/>
    <property type="match status" value="1"/>
</dbReference>
<gene>
    <name evidence="2" type="ORF">DXZ20_35010</name>
</gene>
<dbReference type="InterPro" id="IPR009081">
    <property type="entry name" value="PP-bd_ACP"/>
</dbReference>
<dbReference type="EMBL" id="QXHD01000004">
    <property type="protein sequence ID" value="NEZ60762.1"/>
    <property type="molecule type" value="Genomic_DNA"/>
</dbReference>
<evidence type="ECO:0000313" key="2">
    <source>
        <dbReference type="EMBL" id="NEZ60762.1"/>
    </source>
</evidence>
<name>A0A6M0RYH9_9CYAN</name>
<reference evidence="2 3" key="1">
    <citation type="journal article" date="2020" name="Microb. Ecol.">
        <title>Ecogenomics of the Marine Benthic Filamentous Cyanobacterium Adonisia.</title>
        <authorList>
            <person name="Walter J.M."/>
            <person name="Coutinho F.H."/>
            <person name="Leomil L."/>
            <person name="Hargreaves P.I."/>
            <person name="Campeao M.E."/>
            <person name="Vieira V.V."/>
            <person name="Silva B.S."/>
            <person name="Fistarol G.O."/>
            <person name="Salomon P.S."/>
            <person name="Sawabe T."/>
            <person name="Mino S."/>
            <person name="Hosokawa M."/>
            <person name="Miyashita H."/>
            <person name="Maruyama F."/>
            <person name="van Verk M.C."/>
            <person name="Dutilh B.E."/>
            <person name="Thompson C.C."/>
            <person name="Thompson F.L."/>
        </authorList>
    </citation>
    <scope>NUCLEOTIDE SEQUENCE [LARGE SCALE GENOMIC DNA]</scope>
    <source>
        <strain evidence="2 3">CCMR0081</strain>
    </source>
</reference>
<accession>A0A6M0RYH9</accession>
<dbReference type="InterPro" id="IPR036736">
    <property type="entry name" value="ACP-like_sf"/>
</dbReference>
<evidence type="ECO:0000313" key="3">
    <source>
        <dbReference type="Proteomes" id="UP000481033"/>
    </source>
</evidence>